<reference evidence="1" key="1">
    <citation type="submission" date="2016-02" db="EMBL/GenBank/DDBJ databases">
        <title>WGS assembly of Manihot esculenta.</title>
        <authorList>
            <person name="Bredeson J.V."/>
            <person name="Prochnik S.E."/>
            <person name="Lyons J.B."/>
            <person name="Schmutz J."/>
            <person name="Grimwood J."/>
            <person name="Vrebalov J."/>
            <person name="Bart R.S."/>
            <person name="Amuge T."/>
            <person name="Ferguson M.E."/>
            <person name="Green R."/>
            <person name="Putnam N."/>
            <person name="Stites J."/>
            <person name="Rounsley S."/>
            <person name="Rokhsar D.S."/>
        </authorList>
    </citation>
    <scope>NUCLEOTIDE SEQUENCE [LARGE SCALE GENOMIC DNA]</scope>
    <source>
        <tissue evidence="1">Leaf</tissue>
    </source>
</reference>
<organism evidence="1">
    <name type="scientific">Manihot esculenta</name>
    <name type="common">Cassava</name>
    <name type="synonym">Jatropha manihot</name>
    <dbReference type="NCBI Taxonomy" id="3983"/>
    <lineage>
        <taxon>Eukaryota</taxon>
        <taxon>Viridiplantae</taxon>
        <taxon>Streptophyta</taxon>
        <taxon>Embryophyta</taxon>
        <taxon>Tracheophyta</taxon>
        <taxon>Spermatophyta</taxon>
        <taxon>Magnoliopsida</taxon>
        <taxon>eudicotyledons</taxon>
        <taxon>Gunneridae</taxon>
        <taxon>Pentapetalae</taxon>
        <taxon>rosids</taxon>
        <taxon>fabids</taxon>
        <taxon>Malpighiales</taxon>
        <taxon>Euphorbiaceae</taxon>
        <taxon>Crotonoideae</taxon>
        <taxon>Manihoteae</taxon>
        <taxon>Manihot</taxon>
    </lineage>
</organism>
<proteinExistence type="predicted"/>
<name>A0A2C9UR05_MANES</name>
<gene>
    <name evidence="1" type="ORF">MANES_13G071700</name>
</gene>
<protein>
    <submittedName>
        <fullName evidence="1">Uncharacterized protein</fullName>
    </submittedName>
</protein>
<sequence length="52" mass="5717">MIGSFVSFGASSIAWIMCNEVITELVLPLYCGFGPNLQVDILNQCLYNFNGI</sequence>
<accession>A0A2C9UR05</accession>
<evidence type="ECO:0000313" key="1">
    <source>
        <dbReference type="EMBL" id="OAY33131.1"/>
    </source>
</evidence>
<dbReference type="AlphaFoldDB" id="A0A2C9UR05"/>
<dbReference type="EMBL" id="CM004399">
    <property type="protein sequence ID" value="OAY33131.1"/>
    <property type="molecule type" value="Genomic_DNA"/>
</dbReference>